<dbReference type="AlphaFoldDB" id="A0A0L8GP38"/>
<evidence type="ECO:0000313" key="1">
    <source>
        <dbReference type="EMBL" id="KOF78622.1"/>
    </source>
</evidence>
<proteinExistence type="predicted"/>
<sequence length="143" mass="16037">MTTRLIRVYQAHASEECERHSVLIPRVTAHELAGEAQLPYCQHTAWILPAYCHTTATKPPSCCQPTAILLPSYRHPTANILPSYCQHTSILLTTHRCSIEKRANIQIQCLFNGFLSASIESIIFVHTSLKIMVLFASEDVSMT</sequence>
<gene>
    <name evidence="1" type="ORF">OCBIM_22030515mg</name>
</gene>
<organism evidence="1">
    <name type="scientific">Octopus bimaculoides</name>
    <name type="common">California two-spotted octopus</name>
    <dbReference type="NCBI Taxonomy" id="37653"/>
    <lineage>
        <taxon>Eukaryota</taxon>
        <taxon>Metazoa</taxon>
        <taxon>Spiralia</taxon>
        <taxon>Lophotrochozoa</taxon>
        <taxon>Mollusca</taxon>
        <taxon>Cephalopoda</taxon>
        <taxon>Coleoidea</taxon>
        <taxon>Octopodiformes</taxon>
        <taxon>Octopoda</taxon>
        <taxon>Incirrata</taxon>
        <taxon>Octopodidae</taxon>
        <taxon>Octopus</taxon>
    </lineage>
</organism>
<accession>A0A0L8GP38</accession>
<dbReference type="EMBL" id="KQ421009">
    <property type="protein sequence ID" value="KOF78622.1"/>
    <property type="molecule type" value="Genomic_DNA"/>
</dbReference>
<protein>
    <submittedName>
        <fullName evidence="1">Uncharacterized protein</fullName>
    </submittedName>
</protein>
<name>A0A0L8GP38_OCTBM</name>
<reference evidence="1" key="1">
    <citation type="submission" date="2015-07" db="EMBL/GenBank/DDBJ databases">
        <title>MeaNS - Measles Nucleotide Surveillance Program.</title>
        <authorList>
            <person name="Tran T."/>
            <person name="Druce J."/>
        </authorList>
    </citation>
    <scope>NUCLEOTIDE SEQUENCE</scope>
    <source>
        <strain evidence="1">UCB-OBI-ISO-001</strain>
        <tissue evidence="1">Gonad</tissue>
    </source>
</reference>